<dbReference type="Proteomes" id="UP000011988">
    <property type="component" value="Unassembled WGS sequence"/>
</dbReference>
<evidence type="ECO:0000313" key="2">
    <source>
        <dbReference type="Proteomes" id="UP000011988"/>
    </source>
</evidence>
<name>M6CHJ1_9LEPT</name>
<organism evidence="1 2">
    <name type="scientific">Leptospira alstonii serovar Sichuan str. 79601</name>
    <dbReference type="NCBI Taxonomy" id="1218565"/>
    <lineage>
        <taxon>Bacteria</taxon>
        <taxon>Pseudomonadati</taxon>
        <taxon>Spirochaetota</taxon>
        <taxon>Spirochaetia</taxon>
        <taxon>Leptospirales</taxon>
        <taxon>Leptospiraceae</taxon>
        <taxon>Leptospira</taxon>
    </lineage>
</organism>
<reference evidence="1 2" key="1">
    <citation type="submission" date="2013-01" db="EMBL/GenBank/DDBJ databases">
        <authorList>
            <person name="Harkins D.M."/>
            <person name="Durkin A.S."/>
            <person name="Brinkac L.M."/>
            <person name="Haft D.H."/>
            <person name="Selengut J.D."/>
            <person name="Sanka R."/>
            <person name="DePew J."/>
            <person name="Purushe J."/>
            <person name="Galloway R.L."/>
            <person name="Vinetz J.M."/>
            <person name="Sutton G.G."/>
            <person name="Nierman W.C."/>
            <person name="Fouts D.E."/>
        </authorList>
    </citation>
    <scope>NUCLEOTIDE SEQUENCE [LARGE SCALE GENOMIC DNA]</scope>
    <source>
        <strain evidence="1 2">79601</strain>
    </source>
</reference>
<comment type="caution">
    <text evidence="1">The sequence shown here is derived from an EMBL/GenBank/DDBJ whole genome shotgun (WGS) entry which is preliminary data.</text>
</comment>
<accession>M6CHJ1</accession>
<sequence>MFRKRFEIEFIGRPRINSVIIGKLENVQEKNLLEKFFITVLKPVGHLKRGNSYAFLFEFWDKFLGN</sequence>
<proteinExistence type="predicted"/>
<dbReference type="PATRIC" id="fig|1218565.3.peg.4069"/>
<protein>
    <submittedName>
        <fullName evidence="1">Uncharacterized protein</fullName>
    </submittedName>
</protein>
<evidence type="ECO:0000313" key="1">
    <source>
        <dbReference type="EMBL" id="EMJ91342.1"/>
    </source>
</evidence>
<gene>
    <name evidence="1" type="ORF">LEP1GSC194_2298</name>
</gene>
<dbReference type="AlphaFoldDB" id="M6CHJ1"/>
<dbReference type="EMBL" id="ANIK01000109">
    <property type="protein sequence ID" value="EMJ91342.1"/>
    <property type="molecule type" value="Genomic_DNA"/>
</dbReference>